<evidence type="ECO:0000256" key="1">
    <source>
        <dbReference type="ARBA" id="ARBA00022801"/>
    </source>
</evidence>
<dbReference type="EMBL" id="CP126114">
    <property type="protein sequence ID" value="WHY84005.1"/>
    <property type="molecule type" value="Genomic_DNA"/>
</dbReference>
<dbReference type="InterPro" id="IPR006683">
    <property type="entry name" value="Thioestr_dom"/>
</dbReference>
<dbReference type="CDD" id="cd03443">
    <property type="entry name" value="PaaI_thioesterase"/>
    <property type="match status" value="1"/>
</dbReference>
<dbReference type="SUPFAM" id="SSF54637">
    <property type="entry name" value="Thioesterase/thiol ester dehydrase-isomerase"/>
    <property type="match status" value="1"/>
</dbReference>
<reference evidence="3" key="1">
    <citation type="submission" date="2023-05" db="EMBL/GenBank/DDBJ databases">
        <title>Comparative genomics of Bacillaceae isolates and their secondary metabolite potential.</title>
        <authorList>
            <person name="Song L."/>
            <person name="Nielsen L.J."/>
            <person name="Mohite O."/>
            <person name="Xu X."/>
            <person name="Weber T."/>
            <person name="Kovacs A.T."/>
        </authorList>
    </citation>
    <scope>NUCLEOTIDE SEQUENCE</scope>
    <source>
        <strain evidence="3">XLM17</strain>
    </source>
</reference>
<evidence type="ECO:0000313" key="4">
    <source>
        <dbReference type="Proteomes" id="UP001178288"/>
    </source>
</evidence>
<gene>
    <name evidence="3" type="ORF">QNH39_15070</name>
</gene>
<name>A0AA95MI46_9BACI</name>
<dbReference type="InterPro" id="IPR029069">
    <property type="entry name" value="HotDog_dom_sf"/>
</dbReference>
<dbReference type="GO" id="GO:0016289">
    <property type="term" value="F:acyl-CoA hydrolase activity"/>
    <property type="evidence" value="ECO:0007669"/>
    <property type="project" value="UniProtKB-ARBA"/>
</dbReference>
<dbReference type="KEGG" id="nnv:QNH39_15070"/>
<dbReference type="Pfam" id="PF03061">
    <property type="entry name" value="4HBT"/>
    <property type="match status" value="1"/>
</dbReference>
<dbReference type="Gene3D" id="3.10.129.10">
    <property type="entry name" value="Hotdog Thioesterase"/>
    <property type="match status" value="1"/>
</dbReference>
<dbReference type="Proteomes" id="UP001178288">
    <property type="component" value="Chromosome"/>
</dbReference>
<keyword evidence="4" id="KW-1185">Reference proteome</keyword>
<dbReference type="RefSeq" id="WP_066088058.1">
    <property type="nucleotide sequence ID" value="NZ_CP126114.1"/>
</dbReference>
<feature type="domain" description="Thioesterase" evidence="2">
    <location>
        <begin position="58"/>
        <end position="132"/>
    </location>
</feature>
<accession>A0AA95MI46</accession>
<sequence>MNKEIFLKKAEDSFDKTVYEPEGLFFYHFFDFQFDYDDILRTCKVTCSVKEPMWNSFQMVHGGFLSYIADTALGHLNLHFYEGTFVTLEMKTSFLKGIKTGEITAISRFVKEGRKVLFSECEIFNGNNEKLCITSGTFYRKDQR</sequence>
<keyword evidence="1 3" id="KW-0378">Hydrolase</keyword>
<dbReference type="EC" id="3.1.2.-" evidence="3"/>
<evidence type="ECO:0000313" key="3">
    <source>
        <dbReference type="EMBL" id="WHY84005.1"/>
    </source>
</evidence>
<evidence type="ECO:0000259" key="2">
    <source>
        <dbReference type="Pfam" id="PF03061"/>
    </source>
</evidence>
<dbReference type="InterPro" id="IPR003736">
    <property type="entry name" value="PAAI_dom"/>
</dbReference>
<proteinExistence type="predicted"/>
<protein>
    <submittedName>
        <fullName evidence="3">PaaI family thioesterase</fullName>
        <ecNumber evidence="3">3.1.2.-</ecNumber>
    </submittedName>
</protein>
<organism evidence="3 4">
    <name type="scientific">Neobacillus novalis</name>
    <dbReference type="NCBI Taxonomy" id="220687"/>
    <lineage>
        <taxon>Bacteria</taxon>
        <taxon>Bacillati</taxon>
        <taxon>Bacillota</taxon>
        <taxon>Bacilli</taxon>
        <taxon>Bacillales</taxon>
        <taxon>Bacillaceae</taxon>
        <taxon>Neobacillus</taxon>
    </lineage>
</organism>
<dbReference type="AlphaFoldDB" id="A0AA95MI46"/>
<dbReference type="NCBIfam" id="TIGR00369">
    <property type="entry name" value="unchar_dom_1"/>
    <property type="match status" value="1"/>
</dbReference>